<proteinExistence type="inferred from homology"/>
<sequence length="330" mass="34916">MNDKKDTHCRVNKTWMLLLILSCCFYTIESYAGCAFDINGTFSNGFNNVIVQRDTPVGREIATISMNNSGYTWSDGTCGSHVIMTYNGAKPTSLEHTFETNIPGVGIQFSDSDNAGNYFASISPGTLMHAGTVYGAGGSFMYNGVIHLIKTGPIVSGNLDAGEVAQIPLISTNGTEYERQRMNLTGGTVTQVLCSITTPQLTFTLGDVPAFKFGSATGPAPADTEKTENLGLECDAGANINVSLAGTQNPDDSQDSILALTGQGDAGVAQGVGVQLLYNGTPLELNKNIVLKKSAGGQETFPIVARYYQTKTTVMPGKANALATLNISYQ</sequence>
<dbReference type="InterPro" id="IPR050263">
    <property type="entry name" value="Bact_Fimbrial_Adh_Pro"/>
</dbReference>
<protein>
    <submittedName>
        <fullName evidence="7">Uncharacterized protein</fullName>
    </submittedName>
</protein>
<name>A0A2P8VKR4_9ENTR</name>
<dbReference type="InterPro" id="IPR054160">
    <property type="entry name" value="MrkD_recept-bd"/>
</dbReference>
<keyword evidence="3" id="KW-0732">Signal</keyword>
<evidence type="ECO:0000256" key="3">
    <source>
        <dbReference type="ARBA" id="ARBA00022729"/>
    </source>
</evidence>
<accession>A0A2P8VKR4</accession>
<organism evidence="7 8">
    <name type="scientific">Siccibacter turicensis</name>
    <dbReference type="NCBI Taxonomy" id="357233"/>
    <lineage>
        <taxon>Bacteria</taxon>
        <taxon>Pseudomonadati</taxon>
        <taxon>Pseudomonadota</taxon>
        <taxon>Gammaproteobacteria</taxon>
        <taxon>Enterobacterales</taxon>
        <taxon>Enterobacteriaceae</taxon>
        <taxon>Siccibacter</taxon>
    </lineage>
</organism>
<evidence type="ECO:0000256" key="1">
    <source>
        <dbReference type="ARBA" id="ARBA00004561"/>
    </source>
</evidence>
<comment type="caution">
    <text evidence="7">The sequence shown here is derived from an EMBL/GenBank/DDBJ whole genome shotgun (WGS) entry which is preliminary data.</text>
</comment>
<dbReference type="InterPro" id="IPR000259">
    <property type="entry name" value="Adhesion_dom_fimbrial"/>
</dbReference>
<gene>
    <name evidence="7" type="ORF">C7G83_08150</name>
</gene>
<dbReference type="SUPFAM" id="SSF49401">
    <property type="entry name" value="Bacterial adhesins"/>
    <property type="match status" value="1"/>
</dbReference>
<comment type="similarity">
    <text evidence="2">Belongs to the fimbrial protein family.</text>
</comment>
<dbReference type="InterPro" id="IPR036937">
    <property type="entry name" value="Adhesion_dom_fimbrial_sf"/>
</dbReference>
<keyword evidence="4" id="KW-0281">Fimbrium</keyword>
<dbReference type="InterPro" id="IPR008966">
    <property type="entry name" value="Adhesion_dom_sf"/>
</dbReference>
<keyword evidence="8" id="KW-1185">Reference proteome</keyword>
<dbReference type="OrthoDB" id="8970968at2"/>
<dbReference type="AlphaFoldDB" id="A0A2P8VKR4"/>
<evidence type="ECO:0000313" key="7">
    <source>
        <dbReference type="EMBL" id="PSN08144.1"/>
    </source>
</evidence>
<evidence type="ECO:0000256" key="4">
    <source>
        <dbReference type="ARBA" id="ARBA00023263"/>
    </source>
</evidence>
<dbReference type="EMBL" id="PYEP01000003">
    <property type="protein sequence ID" value="PSN08144.1"/>
    <property type="molecule type" value="Genomic_DNA"/>
</dbReference>
<dbReference type="Gene3D" id="2.60.40.3310">
    <property type="match status" value="1"/>
</dbReference>
<comment type="subcellular location">
    <subcellularLocation>
        <location evidence="1">Fimbrium</location>
    </subcellularLocation>
</comment>
<dbReference type="Proteomes" id="UP000240212">
    <property type="component" value="Unassembled WGS sequence"/>
</dbReference>
<evidence type="ECO:0000313" key="8">
    <source>
        <dbReference type="Proteomes" id="UP000240212"/>
    </source>
</evidence>
<evidence type="ECO:0000259" key="5">
    <source>
        <dbReference type="Pfam" id="PF00419"/>
    </source>
</evidence>
<evidence type="ECO:0000256" key="2">
    <source>
        <dbReference type="ARBA" id="ARBA00006671"/>
    </source>
</evidence>
<dbReference type="Pfam" id="PF00419">
    <property type="entry name" value="Fimbrial"/>
    <property type="match status" value="1"/>
</dbReference>
<reference evidence="7 8" key="1">
    <citation type="submission" date="2018-03" db="EMBL/GenBank/DDBJ databases">
        <title>Draft genome sequence of the first documented clinical Siccibacter turicensis isolate in Austria.</title>
        <authorList>
            <person name="Lepuschitz S."/>
            <person name="Pekard-Amenitsch S."/>
            <person name="Haunold R."/>
            <person name="Schill S."/>
            <person name="Mach R."/>
            <person name="Allerberger F."/>
            <person name="Ruppitsch W."/>
            <person name="Forsythe S.J."/>
        </authorList>
    </citation>
    <scope>NUCLEOTIDE SEQUENCE [LARGE SCALE GENOMIC DNA]</scope>
    <source>
        <strain evidence="7 8">6100069499-17</strain>
    </source>
</reference>
<dbReference type="PANTHER" id="PTHR33420:SF12">
    <property type="entry name" value="FIMBRIN-LIKE PROTEIN FIMI-RELATED"/>
    <property type="match status" value="1"/>
</dbReference>
<feature type="domain" description="Fimbrial-type adhesion" evidence="5">
    <location>
        <begin position="187"/>
        <end position="330"/>
    </location>
</feature>
<dbReference type="RefSeq" id="WP_106876857.1">
    <property type="nucleotide sequence ID" value="NZ_PYEP01000003.1"/>
</dbReference>
<dbReference type="GO" id="GO:0009289">
    <property type="term" value="C:pilus"/>
    <property type="evidence" value="ECO:0007669"/>
    <property type="project" value="UniProtKB-SubCell"/>
</dbReference>
<dbReference type="Gene3D" id="2.60.40.1090">
    <property type="entry name" value="Fimbrial-type adhesion domain"/>
    <property type="match status" value="1"/>
</dbReference>
<evidence type="ECO:0000259" key="6">
    <source>
        <dbReference type="Pfam" id="PF22003"/>
    </source>
</evidence>
<dbReference type="Pfam" id="PF22003">
    <property type="entry name" value="MrkDrd"/>
    <property type="match status" value="1"/>
</dbReference>
<feature type="domain" description="MrkD-like receptor binding" evidence="6">
    <location>
        <begin position="48"/>
        <end position="165"/>
    </location>
</feature>
<dbReference type="GO" id="GO:0043709">
    <property type="term" value="P:cell adhesion involved in single-species biofilm formation"/>
    <property type="evidence" value="ECO:0007669"/>
    <property type="project" value="TreeGrafter"/>
</dbReference>
<dbReference type="PANTHER" id="PTHR33420">
    <property type="entry name" value="FIMBRIAL SUBUNIT ELFA-RELATED"/>
    <property type="match status" value="1"/>
</dbReference>